<keyword evidence="2" id="KW-0732">Signal</keyword>
<dbReference type="PATRIC" id="fig|1268236.3.peg.529"/>
<evidence type="ECO:0000256" key="2">
    <source>
        <dbReference type="ARBA" id="ARBA00022729"/>
    </source>
</evidence>
<comment type="caution">
    <text evidence="8">The sequence shown here is derived from an EMBL/GenBank/DDBJ whole genome shotgun (WGS) entry which is preliminary data.</text>
</comment>
<evidence type="ECO:0000256" key="3">
    <source>
        <dbReference type="ARBA" id="ARBA00023136"/>
    </source>
</evidence>
<evidence type="ECO:0000256" key="4">
    <source>
        <dbReference type="ARBA" id="ARBA00023139"/>
    </source>
</evidence>
<evidence type="ECO:0000313" key="8">
    <source>
        <dbReference type="EMBL" id="EOD56635.1"/>
    </source>
</evidence>
<keyword evidence="9" id="KW-1185">Reference proteome</keyword>
<evidence type="ECO:0000256" key="6">
    <source>
        <dbReference type="ARBA" id="ARBA00023288"/>
    </source>
</evidence>
<dbReference type="RefSeq" id="WP_005892704.1">
    <property type="nucleotide sequence ID" value="NZ_AQGQ01000007.1"/>
</dbReference>
<sequence length="70" mass="7376">MIIQLVRCLSAVLLSFTLVACGLKGPLYMPPAEQPESQQSTPSEVEPAKGQQSTPQTPAEATPEATPHSS</sequence>
<dbReference type="OrthoDB" id="7066359at2"/>
<dbReference type="Pfam" id="PF13627">
    <property type="entry name" value="LptM_cons"/>
    <property type="match status" value="1"/>
</dbReference>
<comment type="subcellular location">
    <subcellularLocation>
        <location evidence="1">Cell outer membrane</location>
        <topology evidence="1">Lipid-anchor</topology>
    </subcellularLocation>
</comment>
<dbReference type="InterPro" id="IPR032831">
    <property type="entry name" value="LptM_cons"/>
</dbReference>
<evidence type="ECO:0008006" key="10">
    <source>
        <dbReference type="Google" id="ProtNLM"/>
    </source>
</evidence>
<evidence type="ECO:0000256" key="1">
    <source>
        <dbReference type="ARBA" id="ARBA00004459"/>
    </source>
</evidence>
<dbReference type="NCBIfam" id="NF047847">
    <property type="entry name" value="SS_mature_LptM"/>
    <property type="match status" value="1"/>
</dbReference>
<keyword evidence="3" id="KW-0472">Membrane</keyword>
<dbReference type="EMBL" id="AQGQ01000007">
    <property type="protein sequence ID" value="EOD56635.1"/>
    <property type="molecule type" value="Genomic_DNA"/>
</dbReference>
<evidence type="ECO:0000313" key="9">
    <source>
        <dbReference type="Proteomes" id="UP000013526"/>
    </source>
</evidence>
<keyword evidence="4" id="KW-0564">Palmitate</keyword>
<protein>
    <recommendedName>
        <fullName evidence="10">Lipoprotein</fullName>
    </recommendedName>
</protein>
<name>R1GYU0_9GAMM</name>
<dbReference type="GO" id="GO:0009279">
    <property type="term" value="C:cell outer membrane"/>
    <property type="evidence" value="ECO:0007669"/>
    <property type="project" value="UniProtKB-SubCell"/>
</dbReference>
<dbReference type="Proteomes" id="UP000013526">
    <property type="component" value="Unassembled WGS sequence"/>
</dbReference>
<evidence type="ECO:0000256" key="5">
    <source>
        <dbReference type="ARBA" id="ARBA00023237"/>
    </source>
</evidence>
<dbReference type="PROSITE" id="PS51257">
    <property type="entry name" value="PROKAR_LIPOPROTEIN"/>
    <property type="match status" value="1"/>
</dbReference>
<keyword evidence="5" id="KW-0998">Cell outer membrane</keyword>
<organism evidence="8 9">
    <name type="scientific">Aeromonas molluscorum 848</name>
    <dbReference type="NCBI Taxonomy" id="1268236"/>
    <lineage>
        <taxon>Bacteria</taxon>
        <taxon>Pseudomonadati</taxon>
        <taxon>Pseudomonadota</taxon>
        <taxon>Gammaproteobacteria</taxon>
        <taxon>Aeromonadales</taxon>
        <taxon>Aeromonadaceae</taxon>
        <taxon>Aeromonas</taxon>
    </lineage>
</organism>
<dbReference type="AlphaFoldDB" id="R1GYU0"/>
<reference evidence="8 9" key="1">
    <citation type="journal article" date="2013" name="Genome Announc.">
        <title>Draft Genome Sequence of Aeromonas molluscorum Strain 848TT, Isolated from Bivalve Molluscs.</title>
        <authorList>
            <person name="Spataro N."/>
            <person name="Farfan M."/>
            <person name="Albarral V."/>
            <person name="Sanglas A."/>
            <person name="Loren J.G."/>
            <person name="Fuste M.C."/>
            <person name="Bosch E."/>
        </authorList>
    </citation>
    <scope>NUCLEOTIDE SEQUENCE [LARGE SCALE GENOMIC DNA]</scope>
    <source>
        <strain evidence="8 9">848</strain>
    </source>
</reference>
<gene>
    <name evidence="8" type="ORF">G113_02629</name>
</gene>
<evidence type="ECO:0000256" key="7">
    <source>
        <dbReference type="SAM" id="MobiDB-lite"/>
    </source>
</evidence>
<feature type="region of interest" description="Disordered" evidence="7">
    <location>
        <begin position="27"/>
        <end position="70"/>
    </location>
</feature>
<accession>R1GYU0</accession>
<keyword evidence="6" id="KW-0449">Lipoprotein</keyword>
<proteinExistence type="predicted"/>
<feature type="compositionally biased region" description="Polar residues" evidence="7">
    <location>
        <begin position="50"/>
        <end position="59"/>
    </location>
</feature>